<organism evidence="2 3">
    <name type="scientific">Aspergillus candidus</name>
    <dbReference type="NCBI Taxonomy" id="41067"/>
    <lineage>
        <taxon>Eukaryota</taxon>
        <taxon>Fungi</taxon>
        <taxon>Dikarya</taxon>
        <taxon>Ascomycota</taxon>
        <taxon>Pezizomycotina</taxon>
        <taxon>Eurotiomycetes</taxon>
        <taxon>Eurotiomycetidae</taxon>
        <taxon>Eurotiales</taxon>
        <taxon>Aspergillaceae</taxon>
        <taxon>Aspergillus</taxon>
        <taxon>Aspergillus subgen. Circumdati</taxon>
    </lineage>
</organism>
<evidence type="ECO:0000313" key="2">
    <source>
        <dbReference type="EMBL" id="PLB42001.1"/>
    </source>
</evidence>
<keyword evidence="3" id="KW-1185">Reference proteome</keyword>
<proteinExistence type="predicted"/>
<dbReference type="EMBL" id="KZ559119">
    <property type="protein sequence ID" value="PLB42001.1"/>
    <property type="molecule type" value="Genomic_DNA"/>
</dbReference>
<keyword evidence="1" id="KW-0472">Membrane</keyword>
<keyword evidence="1" id="KW-1133">Transmembrane helix</keyword>
<dbReference type="Proteomes" id="UP000234585">
    <property type="component" value="Unassembled WGS sequence"/>
</dbReference>
<name>A0A2I2FN10_ASPCN</name>
<dbReference type="RefSeq" id="XP_024676013.1">
    <property type="nucleotide sequence ID" value="XM_024820774.1"/>
</dbReference>
<sequence>MRDCRSRDGRRSCRVRCLSRWRRMRSGWREGKSRIRLLGGLGLRGELRGLRLGIRMAGGMWWGMLVFFMCRRSFRGRRRRGILWR</sequence>
<keyword evidence="1" id="KW-0812">Transmembrane</keyword>
<dbReference type="AlphaFoldDB" id="A0A2I2FN10"/>
<protein>
    <submittedName>
        <fullName evidence="2">Uncharacterized protein</fullName>
    </submittedName>
</protein>
<evidence type="ECO:0000256" key="1">
    <source>
        <dbReference type="SAM" id="Phobius"/>
    </source>
</evidence>
<accession>A0A2I2FN10</accession>
<feature type="transmembrane region" description="Helical" evidence="1">
    <location>
        <begin position="52"/>
        <end position="70"/>
    </location>
</feature>
<reference evidence="2 3" key="1">
    <citation type="submission" date="2017-12" db="EMBL/GenBank/DDBJ databases">
        <authorList>
            <consortium name="DOE Joint Genome Institute"/>
            <person name="Haridas S."/>
            <person name="Kjaerbolling I."/>
            <person name="Vesth T.C."/>
            <person name="Frisvad J.C."/>
            <person name="Nybo J.L."/>
            <person name="Theobald S."/>
            <person name="Kuo A."/>
            <person name="Bowyer P."/>
            <person name="Matsuda Y."/>
            <person name="Mondo S."/>
            <person name="Lyhne E.K."/>
            <person name="Kogle M.E."/>
            <person name="Clum A."/>
            <person name="Lipzen A."/>
            <person name="Salamov A."/>
            <person name="Ngan C.Y."/>
            <person name="Daum C."/>
            <person name="Chiniquy J."/>
            <person name="Barry K."/>
            <person name="LaButti K."/>
            <person name="Simmons B.A."/>
            <person name="Magnuson J.K."/>
            <person name="Mortensen U.H."/>
            <person name="Larsen T.O."/>
            <person name="Grigoriev I.V."/>
            <person name="Baker S.E."/>
            <person name="Andersen M.R."/>
            <person name="Nordberg H.P."/>
            <person name="Cantor M.N."/>
            <person name="Hua S.X."/>
        </authorList>
    </citation>
    <scope>NUCLEOTIDE SEQUENCE [LARGE SCALE GENOMIC DNA]</scope>
    <source>
        <strain evidence="2 3">CBS 102.13</strain>
    </source>
</reference>
<gene>
    <name evidence="2" type="ORF">BDW47DRAFT_98962</name>
</gene>
<dbReference type="GeneID" id="36527934"/>
<evidence type="ECO:0000313" key="3">
    <source>
        <dbReference type="Proteomes" id="UP000234585"/>
    </source>
</evidence>